<sequence length="496" mass="57094">MILSKLSSINIQNFQAVCPPWRKAAKSYTSNSSYTNLQQLPWLFLPREHEDDYDFLPDIDTVEVFKFPKTDDNGFDVVPYSGSTESIMHFKSVHELRGYFFSNAVISSNPYYGWEVWMLLGEYDDTYSDIVCYDDRFFALNYPDKVELWDTNIYTPQIHTDFVVPLPEKILETQTSLQNFHMCRTYLVKSCEDLLLVQRYIGDFLDKDGPDHGEDIYKTLTFDVFKLDFDMNKWVECDVGTEVTEPSPIWVDPKVMLQSWAWNAKNWISLFAKNPFFAQCLGHLLESVDSQNSDLEKLLKAIRQLHDLINQDIRLVEYLTHGDVMHLLLSVIKTPAHVGLLNDPSTDINIAVVIALTRLVIAYRECYVLIIRTNALEIVQKIVLEDRDIEPMHLLLTIPILLLITLNCWHATISIELGGEMWNRLIKILVQRMSKSIQHLCITHDCGEPIISESIVIVGSALGVVRNIARWGPSDQIQTLAIDNFASDMPPEDVMF</sequence>
<dbReference type="InterPro" id="IPR016024">
    <property type="entry name" value="ARM-type_fold"/>
</dbReference>
<feature type="domain" description="KIB1-4 beta-propeller" evidence="1">
    <location>
        <begin position="113"/>
        <end position="237"/>
    </location>
</feature>
<evidence type="ECO:0000313" key="3">
    <source>
        <dbReference type="Proteomes" id="UP001237642"/>
    </source>
</evidence>
<protein>
    <recommendedName>
        <fullName evidence="1">KIB1-4 beta-propeller domain-containing protein</fullName>
    </recommendedName>
</protein>
<dbReference type="EMBL" id="JAUIZM010000002">
    <property type="protein sequence ID" value="KAK1397181.1"/>
    <property type="molecule type" value="Genomic_DNA"/>
</dbReference>
<dbReference type="AlphaFoldDB" id="A0AAD8J6N8"/>
<evidence type="ECO:0000259" key="1">
    <source>
        <dbReference type="Pfam" id="PF03478"/>
    </source>
</evidence>
<gene>
    <name evidence="2" type="ORF">POM88_007044</name>
</gene>
<dbReference type="Proteomes" id="UP001237642">
    <property type="component" value="Unassembled WGS sequence"/>
</dbReference>
<organism evidence="2 3">
    <name type="scientific">Heracleum sosnowskyi</name>
    <dbReference type="NCBI Taxonomy" id="360622"/>
    <lineage>
        <taxon>Eukaryota</taxon>
        <taxon>Viridiplantae</taxon>
        <taxon>Streptophyta</taxon>
        <taxon>Embryophyta</taxon>
        <taxon>Tracheophyta</taxon>
        <taxon>Spermatophyta</taxon>
        <taxon>Magnoliopsida</taxon>
        <taxon>eudicotyledons</taxon>
        <taxon>Gunneridae</taxon>
        <taxon>Pentapetalae</taxon>
        <taxon>asterids</taxon>
        <taxon>campanulids</taxon>
        <taxon>Apiales</taxon>
        <taxon>Apiaceae</taxon>
        <taxon>Apioideae</taxon>
        <taxon>apioid superclade</taxon>
        <taxon>Tordylieae</taxon>
        <taxon>Tordyliinae</taxon>
        <taxon>Heracleum</taxon>
    </lineage>
</organism>
<proteinExistence type="predicted"/>
<reference evidence="2" key="2">
    <citation type="submission" date="2023-05" db="EMBL/GenBank/DDBJ databases">
        <authorList>
            <person name="Schelkunov M.I."/>
        </authorList>
    </citation>
    <scope>NUCLEOTIDE SEQUENCE</scope>
    <source>
        <strain evidence="2">Hsosn_3</strain>
        <tissue evidence="2">Leaf</tissue>
    </source>
</reference>
<accession>A0AAD8J6N8</accession>
<reference evidence="2" key="1">
    <citation type="submission" date="2023-02" db="EMBL/GenBank/DDBJ databases">
        <title>Genome of toxic invasive species Heracleum sosnowskyi carries increased number of genes despite the absence of recent whole-genome duplications.</title>
        <authorList>
            <person name="Schelkunov M."/>
            <person name="Shtratnikova V."/>
            <person name="Makarenko M."/>
            <person name="Klepikova A."/>
            <person name="Omelchenko D."/>
            <person name="Novikova G."/>
            <person name="Obukhova E."/>
            <person name="Bogdanov V."/>
            <person name="Penin A."/>
            <person name="Logacheva M."/>
        </authorList>
    </citation>
    <scope>NUCLEOTIDE SEQUENCE</scope>
    <source>
        <strain evidence="2">Hsosn_3</strain>
        <tissue evidence="2">Leaf</tissue>
    </source>
</reference>
<dbReference type="SUPFAM" id="SSF48371">
    <property type="entry name" value="ARM repeat"/>
    <property type="match status" value="1"/>
</dbReference>
<dbReference type="Pfam" id="PF03478">
    <property type="entry name" value="Beta-prop_KIB1-4"/>
    <property type="match status" value="1"/>
</dbReference>
<comment type="caution">
    <text evidence="2">The sequence shown here is derived from an EMBL/GenBank/DDBJ whole genome shotgun (WGS) entry which is preliminary data.</text>
</comment>
<dbReference type="PANTHER" id="PTHR33110">
    <property type="entry name" value="F-BOX/KELCH-REPEAT PROTEIN-RELATED"/>
    <property type="match status" value="1"/>
</dbReference>
<keyword evidence="3" id="KW-1185">Reference proteome</keyword>
<name>A0AAD8J6N8_9APIA</name>
<evidence type="ECO:0000313" key="2">
    <source>
        <dbReference type="EMBL" id="KAK1397181.1"/>
    </source>
</evidence>
<dbReference type="InterPro" id="IPR005174">
    <property type="entry name" value="KIB1-4_b-propeller"/>
</dbReference>